<dbReference type="InterPro" id="IPR001296">
    <property type="entry name" value="Glyco_trans_1"/>
</dbReference>
<dbReference type="PANTHER" id="PTHR46401">
    <property type="entry name" value="GLYCOSYLTRANSFERASE WBBK-RELATED"/>
    <property type="match status" value="1"/>
</dbReference>
<dbReference type="Pfam" id="PF00534">
    <property type="entry name" value="Glycos_transf_1"/>
    <property type="match status" value="1"/>
</dbReference>
<accession>A0A2M6YUP7</accession>
<dbReference type="InterPro" id="IPR028098">
    <property type="entry name" value="Glyco_trans_4-like_N"/>
</dbReference>
<dbReference type="GO" id="GO:0016757">
    <property type="term" value="F:glycosyltransferase activity"/>
    <property type="evidence" value="ECO:0007669"/>
    <property type="project" value="InterPro"/>
</dbReference>
<dbReference type="Proteomes" id="UP000230184">
    <property type="component" value="Unassembled WGS sequence"/>
</dbReference>
<proteinExistence type="predicted"/>
<dbReference type="SUPFAM" id="SSF53756">
    <property type="entry name" value="UDP-Glycosyltransferase/glycogen phosphorylase"/>
    <property type="match status" value="1"/>
</dbReference>
<keyword evidence="1" id="KW-0808">Transferase</keyword>
<organism evidence="4 5">
    <name type="scientific">Candidatus Roizmanbacteria bacterium CG07_land_8_20_14_0_80_34_15</name>
    <dbReference type="NCBI Taxonomy" id="1974849"/>
    <lineage>
        <taxon>Bacteria</taxon>
        <taxon>Candidatus Roizmaniibacteriota</taxon>
    </lineage>
</organism>
<feature type="domain" description="Glycosyl transferase family 1" evidence="2">
    <location>
        <begin position="189"/>
        <end position="335"/>
    </location>
</feature>
<dbReference type="AlphaFoldDB" id="A0A2M6YUP7"/>
<comment type="caution">
    <text evidence="4">The sequence shown here is derived from an EMBL/GenBank/DDBJ whole genome shotgun (WGS) entry which is preliminary data.</text>
</comment>
<evidence type="ECO:0000313" key="4">
    <source>
        <dbReference type="EMBL" id="PIU37229.1"/>
    </source>
</evidence>
<dbReference type="CDD" id="cd03809">
    <property type="entry name" value="GT4_MtfB-like"/>
    <property type="match status" value="1"/>
</dbReference>
<feature type="domain" description="Glycosyltransferase subfamily 4-like N-terminal" evidence="3">
    <location>
        <begin position="15"/>
        <end position="178"/>
    </location>
</feature>
<name>A0A2M6YUP7_9BACT</name>
<sequence length="365" mass="42991">MKKIGIDARLYSQTGVGTYLKNLIYYLEKKELKNELFYIYLLPSDYDSVFFTNKNIIKRKVNFRWHSLGEQLGFPIKLYQDQLDLMHFTYFSYPVFYLRKFIATVHDVTPLLFKTGKASTKNQFIYKIKHLFFRIILWCQINRAVKIITPTETVKNQLENIYGKKISEKIIPIYEGVNYQIKDVVENSKLAKKYHNFFIYVGNFYPHKNVEKLIQAFSKVKADTRLLLLGPKGYFSDKILRCIDTSKSNKIELFTNPKLNELVFFYKNAKALIHPSLSEGFGLPLIEAAYFNCPIIASEIVVFKELLGKNYLSFNPNNIEDITDKINKFIKNKPKFDYKNLINKYSFEKMAEKTIEIYKNVLDDN</sequence>
<evidence type="ECO:0000256" key="1">
    <source>
        <dbReference type="ARBA" id="ARBA00022679"/>
    </source>
</evidence>
<reference evidence="5" key="1">
    <citation type="submission" date="2017-09" db="EMBL/GenBank/DDBJ databases">
        <title>Depth-based differentiation of microbial function through sediment-hosted aquifers and enrichment of novel symbionts in the deep terrestrial subsurface.</title>
        <authorList>
            <person name="Probst A.J."/>
            <person name="Ladd B."/>
            <person name="Jarett J.K."/>
            <person name="Geller-Mcgrath D.E."/>
            <person name="Sieber C.M.K."/>
            <person name="Emerson J.B."/>
            <person name="Anantharaman K."/>
            <person name="Thomas B.C."/>
            <person name="Malmstrom R."/>
            <person name="Stieglmeier M."/>
            <person name="Klingl A."/>
            <person name="Woyke T."/>
            <person name="Ryan C.M."/>
            <person name="Banfield J.F."/>
        </authorList>
    </citation>
    <scope>NUCLEOTIDE SEQUENCE [LARGE SCALE GENOMIC DNA]</scope>
</reference>
<dbReference type="Pfam" id="PF13439">
    <property type="entry name" value="Glyco_transf_4"/>
    <property type="match status" value="1"/>
</dbReference>
<dbReference type="Gene3D" id="3.40.50.2000">
    <property type="entry name" value="Glycogen Phosphorylase B"/>
    <property type="match status" value="2"/>
</dbReference>
<evidence type="ECO:0000259" key="3">
    <source>
        <dbReference type="Pfam" id="PF13439"/>
    </source>
</evidence>
<dbReference type="PANTHER" id="PTHR46401:SF2">
    <property type="entry name" value="GLYCOSYLTRANSFERASE WBBK-RELATED"/>
    <property type="match status" value="1"/>
</dbReference>
<evidence type="ECO:0000259" key="2">
    <source>
        <dbReference type="Pfam" id="PF00534"/>
    </source>
</evidence>
<dbReference type="GO" id="GO:0009103">
    <property type="term" value="P:lipopolysaccharide biosynthetic process"/>
    <property type="evidence" value="ECO:0007669"/>
    <property type="project" value="TreeGrafter"/>
</dbReference>
<evidence type="ECO:0000313" key="5">
    <source>
        <dbReference type="Proteomes" id="UP000230184"/>
    </source>
</evidence>
<protein>
    <submittedName>
        <fullName evidence="4">Uncharacterized protein</fullName>
    </submittedName>
</protein>
<gene>
    <name evidence="4" type="ORF">COT02_02020</name>
</gene>
<dbReference type="EMBL" id="PEWY01000057">
    <property type="protein sequence ID" value="PIU37229.1"/>
    <property type="molecule type" value="Genomic_DNA"/>
</dbReference>